<dbReference type="HOGENOM" id="CLU_1228212_0_0_9"/>
<reference evidence="1 2" key="1">
    <citation type="submission" date="2009-02" db="EMBL/GenBank/DDBJ databases">
        <authorList>
            <person name="Fulton L."/>
            <person name="Clifton S."/>
            <person name="Fulton B."/>
            <person name="Xu J."/>
            <person name="Minx P."/>
            <person name="Pepin K.H."/>
            <person name="Johnson M."/>
            <person name="Bhonagiri V."/>
            <person name="Nash W.E."/>
            <person name="Mardis E.R."/>
            <person name="Wilson R.K."/>
        </authorList>
    </citation>
    <scope>NUCLEOTIDE SEQUENCE [LARGE SCALE GENOMIC DNA]</scope>
    <source>
        <strain evidence="1 2">ATCC 27758</strain>
    </source>
</reference>
<comment type="caution">
    <text evidence="1">The sequence shown here is derived from an EMBL/GenBank/DDBJ whole genome shotgun (WGS) entry which is preliminary data.</text>
</comment>
<organism evidence="1 2">
    <name type="scientific">Coprococcus comes ATCC 27758</name>
    <dbReference type="NCBI Taxonomy" id="470146"/>
    <lineage>
        <taxon>Bacteria</taxon>
        <taxon>Bacillati</taxon>
        <taxon>Bacillota</taxon>
        <taxon>Clostridia</taxon>
        <taxon>Lachnospirales</taxon>
        <taxon>Lachnospiraceae</taxon>
        <taxon>Coprococcus</taxon>
    </lineage>
</organism>
<dbReference type="AlphaFoldDB" id="C0B7E0"/>
<dbReference type="Proteomes" id="UP000003793">
    <property type="component" value="Unassembled WGS sequence"/>
</dbReference>
<evidence type="ECO:0000313" key="2">
    <source>
        <dbReference type="Proteomes" id="UP000003793"/>
    </source>
</evidence>
<sequence length="225" mass="25495">MNFVIYTADCTGNKANCDYPHRVEVDSADVLQEAVKKDHVCAEYKGNYRSKDNFVTSNAIVMDVDNDHTDEPLEFITEAKMDEMFPDIDYCLVPSRHHMLPKGSHPAAPRFHVIFPVEAINNADEYAKVKEVLYKKYPFFDGNVLDAAKFLFGCDVSEVTWHEGWMSIMDDLSDGDLVMGAPEEDEEFDAPAHSGPILEGSRNKTLNHYAYRDLCFIVQTRIKAG</sequence>
<evidence type="ECO:0000313" key="1">
    <source>
        <dbReference type="EMBL" id="EEG90833.1"/>
    </source>
</evidence>
<dbReference type="EMBL" id="ABVR01000037">
    <property type="protein sequence ID" value="EEG90833.1"/>
    <property type="molecule type" value="Genomic_DNA"/>
</dbReference>
<protein>
    <submittedName>
        <fullName evidence="1">Prophage LambdaSa04, DNA primase, P4 family</fullName>
    </submittedName>
</protein>
<gene>
    <name evidence="1" type="ORF">COPCOM_01061</name>
</gene>
<name>C0B7E0_9FIRM</name>
<reference evidence="1 2" key="2">
    <citation type="submission" date="2009-03" db="EMBL/GenBank/DDBJ databases">
        <title>Draft genome sequence of Coprococcus comes (ATCC 27758).</title>
        <authorList>
            <person name="Sudarsanam P."/>
            <person name="Ley R."/>
            <person name="Guruge J."/>
            <person name="Turnbaugh P.J."/>
            <person name="Mahowald M."/>
            <person name="Liep D."/>
            <person name="Gordon J."/>
        </authorList>
    </citation>
    <scope>NUCLEOTIDE SEQUENCE [LARGE SCALE GENOMIC DNA]</scope>
    <source>
        <strain evidence="1 2">ATCC 27758</strain>
    </source>
</reference>
<accession>C0B7E0</accession>
<dbReference type="GeneID" id="92824386"/>
<proteinExistence type="predicted"/>
<dbReference type="RefSeq" id="WP_008369423.1">
    <property type="nucleotide sequence ID" value="NZ_CP102277.1"/>
</dbReference>